<dbReference type="Gene3D" id="3.30.420.10">
    <property type="entry name" value="Ribonuclease H-like superfamily/Ribonuclease H"/>
    <property type="match status" value="1"/>
</dbReference>
<keyword evidence="1" id="KW-0645">Protease</keyword>
<dbReference type="SMART" id="SM00343">
    <property type="entry name" value="ZnF_C2HC"/>
    <property type="match status" value="1"/>
</dbReference>
<dbReference type="InterPro" id="IPR036397">
    <property type="entry name" value="RNaseH_sf"/>
</dbReference>
<feature type="coiled-coil region" evidence="3">
    <location>
        <begin position="424"/>
        <end position="485"/>
    </location>
</feature>
<dbReference type="PANTHER" id="PTHR42648">
    <property type="entry name" value="TRANSPOSASE, PUTATIVE-RELATED"/>
    <property type="match status" value="1"/>
</dbReference>
<sequence length="1071" mass="121437">MDPKGKGMVVNDKEKDSIFNEPRDDKPTDSGSSHKKRDGKRKRRIKKIIYYDSDASSSSLRDDDNDDDSSSKRKTMELVEGELGRFMMIRGEEPTQTYNRLKTLVNKIRSYGSTRWTDHDVVQLMLRSFTVIDPHLVNLICENPRYTKMTPEEVLGKFVSRRMMVKEARYMDDALNGPLSIYESQPVALKATSSKEALPSKVAQVEAAVLNKDEMALIIKRFKTALKGRKEYSNKNKTRGNRSCFKCGKTDHFIAQCPDNDNDQGQEKSGKREKKNYRNAKGEAHLGKEWDSDCSSSDSNDEGLAASAFDKSSLFPNERHTCLMAKEKKVHIRDTPKYTSSSDEESSDDEVDYSDLFKGLDRAKVEKINELIDALNEKDRLLEKQEDILYEEHDKFVSVQKSLALEIKRNEMLSSELCACHESVSSLKNSNDELKAKLEEVNKTSSCVEHVFICNRCKDFDVDACDEHLASIAKLNDEVASLNAQFMTCKVEFDKLKFARDAYTVGRHPSIKDGLSFRKETKNLTSQRAPVLNKEKGKAPMASSSQKNHAYIYDRKYPRNAYNDKCYNHAAYNDSHAMFASSSTFAHGRSRPRRNYATSHASRKVCNGPTTVYHACDTSFVLSCKNTKVVARKLGSKCKGDKTCIWVPKAIVTNLVGPNTSWVYASRGSSWIIDSGCTNHMTGEKKMFTSYVKNKDSQDTFIFGDGNQGKVKGLGRIAITNEHSISNVFLVESLRRSDGSLAFKGVLDIKLYLVDFSRENAGLDACLIAKTNMGWLWHRRLAHVGMKNLHKLLKGDHVLGLTDVCFEKDRPCVACQEGKQDKSETQGTLKRFLRRAQNEFELKTPQQNGMVERKNRTLIDMARTMLREFKTPERFWSEAVNTACRAINRLYLHRLLKKTSYKLLTGNKPNLSYFHVFGSKCYIMVKKGRHSKFAPKTVEGFLLGYDSNTKAYRVFNKSSRLVEVSSDVVFDETNGSPREQVDLDDIDEDEVPTATMRTMAIGDVRPQELQEQDQPSSSTLVYPPTQDDVQVPQEEGQNQGGAQKEQVMEEEAPRVPPTQVQATIQRHHPVD</sequence>
<dbReference type="GO" id="GO:0003676">
    <property type="term" value="F:nucleic acid binding"/>
    <property type="evidence" value="ECO:0007669"/>
    <property type="project" value="InterPro"/>
</dbReference>
<dbReference type="Gene3D" id="4.10.60.10">
    <property type="entry name" value="Zinc finger, CCHC-type"/>
    <property type="match status" value="1"/>
</dbReference>
<feature type="compositionally biased region" description="Basic residues" evidence="4">
    <location>
        <begin position="33"/>
        <end position="47"/>
    </location>
</feature>
<dbReference type="Pfam" id="PF25597">
    <property type="entry name" value="SH3_retrovirus"/>
    <property type="match status" value="1"/>
</dbReference>
<dbReference type="Pfam" id="PF22936">
    <property type="entry name" value="Pol_BBD"/>
    <property type="match status" value="1"/>
</dbReference>
<name>Q8W0X3_MAIZE</name>
<evidence type="ECO:0000256" key="4">
    <source>
        <dbReference type="SAM" id="MobiDB-lite"/>
    </source>
</evidence>
<feature type="region of interest" description="Disordered" evidence="4">
    <location>
        <begin position="1002"/>
        <end position="1071"/>
    </location>
</feature>
<dbReference type="InterPro" id="IPR001878">
    <property type="entry name" value="Znf_CCHC"/>
</dbReference>
<keyword evidence="2" id="KW-0479">Metal-binding</keyword>
<protein>
    <submittedName>
        <fullName evidence="6">Putative gag protein</fullName>
    </submittedName>
</protein>
<dbReference type="SUPFAM" id="SSF57756">
    <property type="entry name" value="Retrovirus zinc finger-like domains"/>
    <property type="match status" value="1"/>
</dbReference>
<evidence type="ECO:0000313" key="6">
    <source>
        <dbReference type="EMBL" id="AAL66760.1"/>
    </source>
</evidence>
<keyword evidence="2" id="KW-0862">Zinc</keyword>
<evidence type="ECO:0000256" key="1">
    <source>
        <dbReference type="ARBA" id="ARBA00022670"/>
    </source>
</evidence>
<dbReference type="Pfam" id="PF13976">
    <property type="entry name" value="gag_pre-integrs"/>
    <property type="match status" value="1"/>
</dbReference>
<evidence type="ECO:0000256" key="3">
    <source>
        <dbReference type="SAM" id="Coils"/>
    </source>
</evidence>
<dbReference type="EMBL" id="AF464738">
    <property type="protein sequence ID" value="AAL66760.1"/>
    <property type="molecule type" value="Genomic_DNA"/>
</dbReference>
<feature type="compositionally biased region" description="Basic and acidic residues" evidence="4">
    <location>
        <begin position="1"/>
        <end position="28"/>
    </location>
</feature>
<reference evidence="6" key="1">
    <citation type="submission" date="2001-12" db="EMBL/GenBank/DDBJ databases">
        <authorList>
            <person name="Linton E."/>
            <person name="Young S."/>
            <person name="Kovchok S."/>
            <person name="Keizer G."/>
            <person name="Bronzino A."/>
            <person name="Doebley J."/>
            <person name="Messing J."/>
        </authorList>
    </citation>
    <scope>NUCLEOTIDE SEQUENCE</scope>
</reference>
<feature type="domain" description="CCHC-type" evidence="5">
    <location>
        <begin position="244"/>
        <end position="259"/>
    </location>
</feature>
<keyword evidence="1" id="KW-0378">Hydrolase</keyword>
<dbReference type="GO" id="GO:0008270">
    <property type="term" value="F:zinc ion binding"/>
    <property type="evidence" value="ECO:0007669"/>
    <property type="project" value="UniProtKB-KW"/>
</dbReference>
<evidence type="ECO:0000259" key="5">
    <source>
        <dbReference type="PROSITE" id="PS50158"/>
    </source>
</evidence>
<dbReference type="InterPro" id="IPR012337">
    <property type="entry name" value="RNaseH-like_sf"/>
</dbReference>
<gene>
    <name evidence="6" type="primary">Z178A11.17</name>
</gene>
<dbReference type="GO" id="GO:0008233">
    <property type="term" value="F:peptidase activity"/>
    <property type="evidence" value="ECO:0007669"/>
    <property type="project" value="UniProtKB-KW"/>
</dbReference>
<dbReference type="PANTHER" id="PTHR42648:SF21">
    <property type="entry name" value="CYSTEINE-RICH RLK (RECEPTOR-LIKE PROTEIN KINASE) 8"/>
    <property type="match status" value="1"/>
</dbReference>
<dbReference type="InterPro" id="IPR039537">
    <property type="entry name" value="Retrotran_Ty1/copia-like"/>
</dbReference>
<feature type="region of interest" description="Disordered" evidence="4">
    <location>
        <begin position="1"/>
        <end position="76"/>
    </location>
</feature>
<reference evidence="6" key="2">
    <citation type="journal article" date="2004" name="Genome Res.">
        <title>Gene loss and movement in the maize genome.</title>
        <authorList>
            <person name="Lai J."/>
            <person name="Ma J."/>
            <person name="Swigonova Z."/>
            <person name="Ramakrishna W."/>
            <person name="Linton E."/>
            <person name="Llaca V."/>
            <person name="Tanyolac B."/>
            <person name="Park Y.J."/>
            <person name="Jeong O.Y."/>
            <person name="Bennetzen J.L."/>
            <person name="Messing J."/>
        </authorList>
    </citation>
    <scope>NUCLEOTIDE SEQUENCE</scope>
</reference>
<proteinExistence type="predicted"/>
<dbReference type="InterPro" id="IPR025724">
    <property type="entry name" value="GAG-pre-integrase_dom"/>
</dbReference>
<evidence type="ECO:0000256" key="2">
    <source>
        <dbReference type="PROSITE-ProRule" id="PRU00047"/>
    </source>
</evidence>
<reference evidence="6" key="3">
    <citation type="journal article" date="2004" name="Proc. Natl. Acad. Sci. U.S.A.">
        <title>Pattern of diversity in the genomic region near the maize domestication gene tb1.</title>
        <authorList>
            <person name="Clark R.M."/>
            <person name="Linton E."/>
            <person name="Messing J."/>
            <person name="Doebley J.F."/>
        </authorList>
    </citation>
    <scope>NUCLEOTIDE SEQUENCE</scope>
</reference>
<accession>Q8W0X3</accession>
<organism evidence="6">
    <name type="scientific">Zea mays</name>
    <name type="common">Maize</name>
    <dbReference type="NCBI Taxonomy" id="4577"/>
    <lineage>
        <taxon>Eukaryota</taxon>
        <taxon>Viridiplantae</taxon>
        <taxon>Streptophyta</taxon>
        <taxon>Embryophyta</taxon>
        <taxon>Tracheophyta</taxon>
        <taxon>Spermatophyta</taxon>
        <taxon>Magnoliopsida</taxon>
        <taxon>Liliopsida</taxon>
        <taxon>Poales</taxon>
        <taxon>Poaceae</taxon>
        <taxon>PACMAD clade</taxon>
        <taxon>Panicoideae</taxon>
        <taxon>Andropogonodae</taxon>
        <taxon>Andropogoneae</taxon>
        <taxon>Tripsacinae</taxon>
        <taxon>Zea</taxon>
    </lineage>
</organism>
<dbReference type="InterPro" id="IPR036875">
    <property type="entry name" value="Znf_CCHC_sf"/>
</dbReference>
<dbReference type="SUPFAM" id="SSF53098">
    <property type="entry name" value="Ribonuclease H-like"/>
    <property type="match status" value="1"/>
</dbReference>
<keyword evidence="2" id="KW-0863">Zinc-finger</keyword>
<feature type="region of interest" description="Disordered" evidence="4">
    <location>
        <begin position="256"/>
        <end position="282"/>
    </location>
</feature>
<dbReference type="InterPro" id="IPR054722">
    <property type="entry name" value="PolX-like_BBD"/>
</dbReference>
<dbReference type="PROSITE" id="PS50158">
    <property type="entry name" value="ZF_CCHC"/>
    <property type="match status" value="1"/>
</dbReference>
<dbReference type="InterPro" id="IPR057670">
    <property type="entry name" value="SH3_retrovirus"/>
</dbReference>
<dbReference type="AlphaFoldDB" id="Q8W0X3"/>
<keyword evidence="3" id="KW-0175">Coiled coil</keyword>
<dbReference type="GO" id="GO:0006508">
    <property type="term" value="P:proteolysis"/>
    <property type="evidence" value="ECO:0007669"/>
    <property type="project" value="UniProtKB-KW"/>
</dbReference>